<evidence type="ECO:0000313" key="2">
    <source>
        <dbReference type="Proteomes" id="UP000752814"/>
    </source>
</evidence>
<dbReference type="AlphaFoldDB" id="A0A8J8TEM1"/>
<accession>A0A8J8TEM1</accession>
<dbReference type="EMBL" id="LVVT01000018">
    <property type="protein sequence ID" value="TQS82050.1"/>
    <property type="molecule type" value="Genomic_DNA"/>
</dbReference>
<name>A0A8J8TEM1_9ARCH</name>
<proteinExistence type="predicted"/>
<organism evidence="1 2">
    <name type="scientific">Candidatus Methanomassiliicoccus intestinalis</name>
    <dbReference type="NCBI Taxonomy" id="1406512"/>
    <lineage>
        <taxon>Archaea</taxon>
        <taxon>Methanobacteriati</taxon>
        <taxon>Thermoplasmatota</taxon>
        <taxon>Thermoplasmata</taxon>
        <taxon>Methanomassiliicoccales</taxon>
        <taxon>Methanomassiliicoccaceae</taxon>
        <taxon>Methanomassiliicoccus</taxon>
    </lineage>
</organism>
<reference evidence="1" key="1">
    <citation type="submission" date="2016-03" db="EMBL/GenBank/DDBJ databases">
        <authorList>
            <person name="Borrel G."/>
            <person name="Mccann A."/>
            <person name="O'Toole P.W."/>
        </authorList>
    </citation>
    <scope>NUCLEOTIDE SEQUENCE</scope>
    <source>
        <strain evidence="1">183</strain>
    </source>
</reference>
<comment type="caution">
    <text evidence="1">The sequence shown here is derived from an EMBL/GenBank/DDBJ whole genome shotgun (WGS) entry which is preliminary data.</text>
</comment>
<gene>
    <name evidence="1" type="ORF">A3207_08030</name>
</gene>
<evidence type="ECO:0000313" key="1">
    <source>
        <dbReference type="EMBL" id="TQS82050.1"/>
    </source>
</evidence>
<dbReference type="Proteomes" id="UP000752814">
    <property type="component" value="Unassembled WGS sequence"/>
</dbReference>
<protein>
    <submittedName>
        <fullName evidence="1">Uncharacterized protein</fullName>
    </submittedName>
</protein>
<dbReference type="RefSeq" id="WP_400195511.1">
    <property type="nucleotide sequence ID" value="NZ_CAYAYE010000033.1"/>
</dbReference>
<sequence length="187" mass="20810">MSREEILSKVREKLQSISGVVEVLIMDENVRSEVFRLETIADSNGACGGLLECTNNGVWASLKRDITVVLIGDQHLLLSNEGLVVMVDDSGTIVGEYVTPFRKAQILEKNPEASFLSDDFVIYDGVKLTSEVHFEINEVGFDYLNDIAGIKNITSGSISTLSDDYLRDLTKHSDKKYWTHLVGFDFA</sequence>